<evidence type="ECO:0000259" key="2">
    <source>
        <dbReference type="Pfam" id="PF20956"/>
    </source>
</evidence>
<dbReference type="RefSeq" id="WP_057777048.1">
    <property type="nucleotide sequence ID" value="NZ_AYYY01000001.1"/>
</dbReference>
<dbReference type="InterPro" id="IPR012361">
    <property type="entry name" value="GalT_short"/>
</dbReference>
<dbReference type="Pfam" id="PF20956">
    <property type="entry name" value="DUF4931_C"/>
    <property type="match status" value="1"/>
</dbReference>
<dbReference type="InterPro" id="IPR046322">
    <property type="entry name" value="DUF4931"/>
</dbReference>
<evidence type="ECO:0008006" key="5">
    <source>
        <dbReference type="Google" id="ProtNLM"/>
    </source>
</evidence>
<name>A0A0R2A669_9LACO</name>
<reference evidence="3 4" key="1">
    <citation type="journal article" date="2015" name="Genome Announc.">
        <title>Expanding the biotechnology potential of lactobacilli through comparative genomics of 213 strains and associated genera.</title>
        <authorList>
            <person name="Sun Z."/>
            <person name="Harris H.M."/>
            <person name="McCann A."/>
            <person name="Guo C."/>
            <person name="Argimon S."/>
            <person name="Zhang W."/>
            <person name="Yang X."/>
            <person name="Jeffery I.B."/>
            <person name="Cooney J.C."/>
            <person name="Kagawa T.F."/>
            <person name="Liu W."/>
            <person name="Song Y."/>
            <person name="Salvetti E."/>
            <person name="Wrobel A."/>
            <person name="Rasinkangas P."/>
            <person name="Parkhill J."/>
            <person name="Rea M.C."/>
            <person name="O'Sullivan O."/>
            <person name="Ritari J."/>
            <person name="Douillard F.P."/>
            <person name="Paul Ross R."/>
            <person name="Yang R."/>
            <person name="Briner A.E."/>
            <person name="Felis G.E."/>
            <person name="de Vos W.M."/>
            <person name="Barrangou R."/>
            <person name="Klaenhammer T.R."/>
            <person name="Caufield P.W."/>
            <person name="Cui Y."/>
            <person name="Zhang H."/>
            <person name="O'Toole P.W."/>
        </authorList>
    </citation>
    <scope>NUCLEOTIDE SEQUENCE [LARGE SCALE GENOMIC DNA]</scope>
    <source>
        <strain evidence="3 4">DSM 20634</strain>
    </source>
</reference>
<dbReference type="EMBL" id="AYYY01000001">
    <property type="protein sequence ID" value="KRM62792.1"/>
    <property type="molecule type" value="Genomic_DNA"/>
</dbReference>
<proteinExistence type="predicted"/>
<evidence type="ECO:0000313" key="4">
    <source>
        <dbReference type="Proteomes" id="UP000051733"/>
    </source>
</evidence>
<dbReference type="PIRSF" id="PIRSF031505">
    <property type="entry name" value="GalT_short"/>
    <property type="match status" value="1"/>
</dbReference>
<dbReference type="Gene3D" id="3.30.428.10">
    <property type="entry name" value="HIT-like"/>
    <property type="match status" value="1"/>
</dbReference>
<dbReference type="PATRIC" id="fig|1423813.3.peg.1245"/>
<evidence type="ECO:0000313" key="3">
    <source>
        <dbReference type="EMBL" id="KRM62792.1"/>
    </source>
</evidence>
<dbReference type="Proteomes" id="UP000051733">
    <property type="component" value="Unassembled WGS sequence"/>
</dbReference>
<comment type="caution">
    <text evidence="3">The sequence shown here is derived from an EMBL/GenBank/DDBJ whole genome shotgun (WGS) entry which is preliminary data.</text>
</comment>
<gene>
    <name evidence="3" type="ORF">FC26_GL001223</name>
</gene>
<sequence>MLKHELVFQSQIAKNKPETIRHPHNACPFCDTEALTDIIEQRGDMIWLMNKFPTLAKTTQTVLIESHRHDGDFSNYSATESRDIIRFALAAWQQLLSDPRYQSVLMYKNFGPLSGGSLTHPHLQIVGLEEVDGYENIGPENFTGPTVIASDHCCVTLSDQPVLGFVEANILIDSVASSDKMADAIRVLTHYFLTDYNRGRCHSYNLFFYRQKAHLICKVVPRYPTSPYAIGYKLVQVNNDARVAEISAQMRAQFEAFAY</sequence>
<dbReference type="Pfam" id="PF16285">
    <property type="entry name" value="DUF4931_N"/>
    <property type="match status" value="1"/>
</dbReference>
<dbReference type="SUPFAM" id="SSF54197">
    <property type="entry name" value="HIT-like"/>
    <property type="match status" value="1"/>
</dbReference>
<organism evidence="3 4">
    <name type="scientific">Paucilactobacillus vaccinostercus DSM 20634</name>
    <dbReference type="NCBI Taxonomy" id="1423813"/>
    <lineage>
        <taxon>Bacteria</taxon>
        <taxon>Bacillati</taxon>
        <taxon>Bacillota</taxon>
        <taxon>Bacilli</taxon>
        <taxon>Lactobacillales</taxon>
        <taxon>Lactobacillaceae</taxon>
        <taxon>Paucilactobacillus</taxon>
    </lineage>
</organism>
<accession>A0A0R2A669</accession>
<dbReference type="InterPro" id="IPR049285">
    <property type="entry name" value="DUF4931_C"/>
</dbReference>
<protein>
    <recommendedName>
        <fullName evidence="5">Galactose-1-phosphate uridylyltransferase</fullName>
    </recommendedName>
</protein>
<evidence type="ECO:0000259" key="1">
    <source>
        <dbReference type="Pfam" id="PF16285"/>
    </source>
</evidence>
<feature type="domain" description="DUF4931" evidence="1">
    <location>
        <begin position="8"/>
        <end position="131"/>
    </location>
</feature>
<keyword evidence="4" id="KW-1185">Reference proteome</keyword>
<dbReference type="STRING" id="1423813.FC26_GL001223"/>
<feature type="domain" description="DUF4931" evidence="2">
    <location>
        <begin position="135"/>
        <end position="250"/>
    </location>
</feature>
<dbReference type="AlphaFoldDB" id="A0A0R2A669"/>
<dbReference type="OrthoDB" id="1803128at2"/>
<dbReference type="InterPro" id="IPR036265">
    <property type="entry name" value="HIT-like_sf"/>
</dbReference>